<accession>A0A8S1XCB9</accession>
<reference evidence="1" key="1">
    <citation type="submission" date="2021-01" db="EMBL/GenBank/DDBJ databases">
        <authorList>
            <consortium name="Genoscope - CEA"/>
            <person name="William W."/>
        </authorList>
    </citation>
    <scope>NUCLEOTIDE SEQUENCE</scope>
</reference>
<keyword evidence="2" id="KW-1185">Reference proteome</keyword>
<proteinExistence type="predicted"/>
<dbReference type="AlphaFoldDB" id="A0A8S1XCB9"/>
<name>A0A8S1XCB9_9CILI</name>
<dbReference type="Proteomes" id="UP000689195">
    <property type="component" value="Unassembled WGS sequence"/>
</dbReference>
<evidence type="ECO:0000313" key="2">
    <source>
        <dbReference type="Proteomes" id="UP000689195"/>
    </source>
</evidence>
<gene>
    <name evidence="1" type="ORF">PPENT_87.1.T1180144</name>
</gene>
<organism evidence="1 2">
    <name type="scientific">Paramecium pentaurelia</name>
    <dbReference type="NCBI Taxonomy" id="43138"/>
    <lineage>
        <taxon>Eukaryota</taxon>
        <taxon>Sar</taxon>
        <taxon>Alveolata</taxon>
        <taxon>Ciliophora</taxon>
        <taxon>Intramacronucleata</taxon>
        <taxon>Oligohymenophorea</taxon>
        <taxon>Peniculida</taxon>
        <taxon>Parameciidae</taxon>
        <taxon>Paramecium</taxon>
    </lineage>
</organism>
<comment type="caution">
    <text evidence="1">The sequence shown here is derived from an EMBL/GenBank/DDBJ whole genome shotgun (WGS) entry which is preliminary data.</text>
</comment>
<protein>
    <submittedName>
        <fullName evidence="1">Uncharacterized protein</fullName>
    </submittedName>
</protein>
<sequence>MQKAYIFPKFEFNLKSTLETKQNKELKQQQDNNQQQEIPISQLILEQKKDVEAFLQKDIKDKSGIHKIIKQIVTLRNKIIVNFASQQNSQEYSALILQTQLYNSFFKLNLSSQQDIEQCKMDILELYKQFEIQKIKLQHKMILNIRIHKIKFRMKVMNRMNIQHLFQKIQTN</sequence>
<evidence type="ECO:0000313" key="1">
    <source>
        <dbReference type="EMBL" id="CAD8198442.1"/>
    </source>
</evidence>
<dbReference type="EMBL" id="CAJJDO010000118">
    <property type="protein sequence ID" value="CAD8198442.1"/>
    <property type="molecule type" value="Genomic_DNA"/>
</dbReference>